<dbReference type="SUPFAM" id="SSF57903">
    <property type="entry name" value="FYVE/PHD zinc finger"/>
    <property type="match status" value="1"/>
</dbReference>
<sequence length="691" mass="71530">MPRKSLAATVAAETAPSPKSTSHSSRKSRKSLALATALDPSSPDPIAPSPEVELGRSSRKRGRKHVDEPEDLVGVLVESNGVAQPQSSGGAAEPGQEFTLEQQLEAWQDFAAEHYEMVEQLPLELHRNFRLLRELDDGCMAQTSKLEEQIRAYISARMELVKRFSAVADAIQPAADVEQPVAEGGDVQAAAAGAEGEGMEVDALEEVAPAPDAAGKAIVTDGAGKPEKADGDGDADKQTRDEGEVEAEDEVMADAPPAVTSAQPEVEARVGTTETATLTSDMAPAVAPEDGAATLKPTASGEEEPLAGNMPLPVAEAPVQNTSITAVDEVAPSDPTSDAPSAVSTAFNDTPLSSARLPPAPPMPNLPPDMGEVVPDGEGGLVVISSEGLPSSLSPRNGSSPPVEQAVGSTEVRGASITQGPEELITAAEAAAMPTDTAAAAAAAAVAEDTTAGAVTAEAPASMTLNQLRPAELPSRYLPEIGRLAREIVRNCEEKVALAVGAYNSIDRHIRALDSALSAQETSLILGLRPDTLPSAGVDQTLNLPGDTSGISHAAGAGDDEGAMVLGLGGGGGTGGRGDKRRKKKGKKVEAVPEVPVEVPVVVPEFEDADPNEPRYCYCNRVSFGDMVGCDNDDCPIEWYHLACLGLQVAPTGNWLCNECKPKIGLGMGGAGTVQPGRMEKKAGKKRKRIK</sequence>
<dbReference type="Pfam" id="PF12998">
    <property type="entry name" value="ING"/>
    <property type="match status" value="2"/>
</dbReference>
<feature type="region of interest" description="Disordered" evidence="12">
    <location>
        <begin position="672"/>
        <end position="691"/>
    </location>
</feature>
<feature type="region of interest" description="Disordered" evidence="12">
    <location>
        <begin position="217"/>
        <end position="270"/>
    </location>
</feature>
<protein>
    <recommendedName>
        <fullName evidence="11">Chromatin modification-related protein</fullName>
    </recommendedName>
</protein>
<feature type="region of interest" description="Disordered" evidence="12">
    <location>
        <begin position="1"/>
        <end position="70"/>
    </location>
</feature>
<keyword evidence="5 9" id="KW-0862">Zinc</keyword>
<dbReference type="InterPro" id="IPR024610">
    <property type="entry name" value="ING_N_histone-binding"/>
</dbReference>
<evidence type="ECO:0000256" key="4">
    <source>
        <dbReference type="ARBA" id="ARBA00022771"/>
    </source>
</evidence>
<dbReference type="GO" id="GO:0005634">
    <property type="term" value="C:nucleus"/>
    <property type="evidence" value="ECO:0007669"/>
    <property type="project" value="UniProtKB-SubCell"/>
</dbReference>
<dbReference type="GO" id="GO:0000785">
    <property type="term" value="C:chromatin"/>
    <property type="evidence" value="ECO:0007669"/>
    <property type="project" value="UniProtKB-ARBA"/>
</dbReference>
<feature type="region of interest" description="Disordered" evidence="12">
    <location>
        <begin position="570"/>
        <end position="589"/>
    </location>
</feature>
<feature type="binding site" evidence="9">
    <location>
        <position position="619"/>
    </location>
    <ligand>
        <name>Zn(2+)</name>
        <dbReference type="ChEBI" id="CHEBI:29105"/>
        <label>1</label>
    </ligand>
</feature>
<dbReference type="GO" id="GO:0008270">
    <property type="term" value="F:zinc ion binding"/>
    <property type="evidence" value="ECO:0007669"/>
    <property type="project" value="UniProtKB-KW"/>
</dbReference>
<feature type="binding site" evidence="9">
    <location>
        <position position="644"/>
    </location>
    <ligand>
        <name>Zn(2+)</name>
        <dbReference type="ChEBI" id="CHEBI:29105"/>
        <label>1</label>
    </ligand>
</feature>
<feature type="binding site" evidence="9">
    <location>
        <position position="660"/>
    </location>
    <ligand>
        <name>Zn(2+)</name>
        <dbReference type="ChEBI" id="CHEBI:29105"/>
        <label>2</label>
    </ligand>
</feature>
<organism evidence="14 15">
    <name type="scientific">Dioszegia hungarica</name>
    <dbReference type="NCBI Taxonomy" id="4972"/>
    <lineage>
        <taxon>Eukaryota</taxon>
        <taxon>Fungi</taxon>
        <taxon>Dikarya</taxon>
        <taxon>Basidiomycota</taxon>
        <taxon>Agaricomycotina</taxon>
        <taxon>Tremellomycetes</taxon>
        <taxon>Tremellales</taxon>
        <taxon>Bulleribasidiaceae</taxon>
        <taxon>Dioszegia</taxon>
    </lineage>
</organism>
<dbReference type="InterPro" id="IPR013083">
    <property type="entry name" value="Znf_RING/FYVE/PHD"/>
</dbReference>
<feature type="binding site" evidence="9">
    <location>
        <position position="641"/>
    </location>
    <ligand>
        <name>Zn(2+)</name>
        <dbReference type="ChEBI" id="CHEBI:29105"/>
        <label>1</label>
    </ligand>
</feature>
<evidence type="ECO:0000256" key="10">
    <source>
        <dbReference type="PROSITE-ProRule" id="PRU00146"/>
    </source>
</evidence>
<evidence type="ECO:0000313" key="14">
    <source>
        <dbReference type="EMBL" id="KAI9637453.1"/>
    </source>
</evidence>
<dbReference type="GeneID" id="77731595"/>
<dbReference type="InterPro" id="IPR019786">
    <property type="entry name" value="Zinc_finger_PHD-type_CS"/>
</dbReference>
<evidence type="ECO:0000256" key="2">
    <source>
        <dbReference type="ARBA" id="ARBA00010210"/>
    </source>
</evidence>
<evidence type="ECO:0000313" key="15">
    <source>
        <dbReference type="Proteomes" id="UP001164286"/>
    </source>
</evidence>
<keyword evidence="7 11" id="KW-0539">Nucleus</keyword>
<proteinExistence type="inferred from homology"/>
<feature type="site" description="Histone H3K4me3 binding" evidence="8">
    <location>
        <position position="627"/>
    </location>
</feature>
<keyword evidence="15" id="KW-1185">Reference proteome</keyword>
<dbReference type="AlphaFoldDB" id="A0AA38LWB0"/>
<dbReference type="InterPro" id="IPR028651">
    <property type="entry name" value="ING_fam"/>
</dbReference>
<evidence type="ECO:0000256" key="7">
    <source>
        <dbReference type="ARBA" id="ARBA00023242"/>
    </source>
</evidence>
<evidence type="ECO:0000256" key="8">
    <source>
        <dbReference type="PIRSR" id="PIRSR628651-50"/>
    </source>
</evidence>
<feature type="compositionally biased region" description="Acidic residues" evidence="12">
    <location>
        <begin position="243"/>
        <end position="252"/>
    </location>
</feature>
<feature type="site" description="Histone H3K4me3 binding" evidence="8">
    <location>
        <position position="639"/>
    </location>
</feature>
<name>A0AA38LWB0_9TREE</name>
<keyword evidence="4 10" id="KW-0863">Zinc-finger</keyword>
<comment type="function">
    <text evidence="11">Component of an histone acetyltransferase complex.</text>
</comment>
<dbReference type="PROSITE" id="PS50016">
    <property type="entry name" value="ZF_PHD_2"/>
    <property type="match status" value="1"/>
</dbReference>
<feature type="compositionally biased region" description="Low complexity" evidence="12">
    <location>
        <begin position="31"/>
        <end position="41"/>
    </location>
</feature>
<feature type="binding site" evidence="9">
    <location>
        <position position="657"/>
    </location>
    <ligand>
        <name>Zn(2+)</name>
        <dbReference type="ChEBI" id="CHEBI:29105"/>
        <label>2</label>
    </ligand>
</feature>
<feature type="domain" description="PHD-type" evidence="13">
    <location>
        <begin position="614"/>
        <end position="663"/>
    </location>
</feature>
<accession>A0AA38LWB0</accession>
<feature type="binding site" evidence="9">
    <location>
        <position position="617"/>
    </location>
    <ligand>
        <name>Zn(2+)</name>
        <dbReference type="ChEBI" id="CHEBI:29105"/>
        <label>1</label>
    </ligand>
</feature>
<dbReference type="InterPro" id="IPR011011">
    <property type="entry name" value="Znf_FYVE_PHD"/>
</dbReference>
<keyword evidence="3 9" id="KW-0479">Metal-binding</keyword>
<dbReference type="Gene3D" id="3.30.40.10">
    <property type="entry name" value="Zinc/RING finger domain, C3HC4 (zinc finger)"/>
    <property type="match status" value="1"/>
</dbReference>
<comment type="subcellular location">
    <subcellularLocation>
        <location evidence="1 11">Nucleus</location>
    </subcellularLocation>
</comment>
<evidence type="ECO:0000256" key="11">
    <source>
        <dbReference type="RuleBase" id="RU361213"/>
    </source>
</evidence>
<comment type="domain">
    <text evidence="11">The PHD-type zinc finger mediates the binding to H3K4me3.</text>
</comment>
<reference evidence="14" key="1">
    <citation type="journal article" date="2022" name="G3 (Bethesda)">
        <title>High quality genome of the basidiomycete yeast Dioszegia hungarica PDD-24b-2 isolated from cloud water.</title>
        <authorList>
            <person name="Jarrige D."/>
            <person name="Haridas S."/>
            <person name="Bleykasten-Grosshans C."/>
            <person name="Joly M."/>
            <person name="Nadalig T."/>
            <person name="Sancelme M."/>
            <person name="Vuilleumier S."/>
            <person name="Grigoriev I.V."/>
            <person name="Amato P."/>
            <person name="Bringel F."/>
        </authorList>
    </citation>
    <scope>NUCLEOTIDE SEQUENCE</scope>
    <source>
        <strain evidence="14">PDD-24b-2</strain>
    </source>
</reference>
<evidence type="ECO:0000256" key="6">
    <source>
        <dbReference type="ARBA" id="ARBA00022853"/>
    </source>
</evidence>
<dbReference type="EMBL" id="JAKWFO010000004">
    <property type="protein sequence ID" value="KAI9637453.1"/>
    <property type="molecule type" value="Genomic_DNA"/>
</dbReference>
<comment type="similarity">
    <text evidence="2 11">Belongs to the ING family.</text>
</comment>
<dbReference type="CDD" id="cd15505">
    <property type="entry name" value="PHD_ING"/>
    <property type="match status" value="1"/>
</dbReference>
<dbReference type="InterPro" id="IPR001965">
    <property type="entry name" value="Znf_PHD"/>
</dbReference>
<dbReference type="PANTHER" id="PTHR10333">
    <property type="entry name" value="INHIBITOR OF GROWTH PROTEIN"/>
    <property type="match status" value="1"/>
</dbReference>
<feature type="compositionally biased region" description="Basic and acidic residues" evidence="12">
    <location>
        <begin position="224"/>
        <end position="242"/>
    </location>
</feature>
<feature type="site" description="Histone H3K4me3 binding" evidence="8">
    <location>
        <position position="631"/>
    </location>
</feature>
<feature type="region of interest" description="Disordered" evidence="12">
    <location>
        <begin position="330"/>
        <end position="354"/>
    </location>
</feature>
<evidence type="ECO:0000259" key="13">
    <source>
        <dbReference type="PROSITE" id="PS50016"/>
    </source>
</evidence>
<dbReference type="SMART" id="SM01408">
    <property type="entry name" value="ING"/>
    <property type="match status" value="1"/>
</dbReference>
<dbReference type="GO" id="GO:0006325">
    <property type="term" value="P:chromatin organization"/>
    <property type="evidence" value="ECO:0007669"/>
    <property type="project" value="UniProtKB-KW"/>
</dbReference>
<feature type="site" description="Histone H3K4me3 binding" evidence="8">
    <location>
        <position position="616"/>
    </location>
</feature>
<dbReference type="SMART" id="SM00249">
    <property type="entry name" value="PHD"/>
    <property type="match status" value="1"/>
</dbReference>
<dbReference type="Proteomes" id="UP001164286">
    <property type="component" value="Unassembled WGS sequence"/>
</dbReference>
<feature type="binding site" evidence="9">
    <location>
        <position position="630"/>
    </location>
    <ligand>
        <name>Zn(2+)</name>
        <dbReference type="ChEBI" id="CHEBI:29105"/>
        <label>2</label>
    </ligand>
</feature>
<feature type="compositionally biased region" description="Low complexity" evidence="12">
    <location>
        <begin position="14"/>
        <end position="23"/>
    </location>
</feature>
<feature type="compositionally biased region" description="Polar residues" evidence="12">
    <location>
        <begin position="334"/>
        <end position="350"/>
    </location>
</feature>
<dbReference type="PANTHER" id="PTHR10333:SF42">
    <property type="entry name" value="INHIBITOR OF GROWTH PROTEIN 5"/>
    <property type="match status" value="1"/>
</dbReference>
<keyword evidence="6 11" id="KW-0156">Chromatin regulator</keyword>
<gene>
    <name evidence="14" type="ORF">MKK02DRAFT_43374</name>
</gene>
<evidence type="ECO:0000256" key="12">
    <source>
        <dbReference type="SAM" id="MobiDB-lite"/>
    </source>
</evidence>
<dbReference type="InterPro" id="IPR019787">
    <property type="entry name" value="Znf_PHD-finger"/>
</dbReference>
<evidence type="ECO:0000256" key="9">
    <source>
        <dbReference type="PIRSR" id="PIRSR628651-51"/>
    </source>
</evidence>
<comment type="subunit">
    <text evidence="11">Component of an histone acetyltransferase complex. Interacts with H3K4me3 and to a lesser extent with H3K4me2.</text>
</comment>
<comment type="caution">
    <text evidence="14">The sequence shown here is derived from an EMBL/GenBank/DDBJ whole genome shotgun (WGS) entry which is preliminary data.</text>
</comment>
<dbReference type="PROSITE" id="PS01359">
    <property type="entry name" value="ZF_PHD_1"/>
    <property type="match status" value="1"/>
</dbReference>
<evidence type="ECO:0000256" key="5">
    <source>
        <dbReference type="ARBA" id="ARBA00022833"/>
    </source>
</evidence>
<evidence type="ECO:0000256" key="3">
    <source>
        <dbReference type="ARBA" id="ARBA00022723"/>
    </source>
</evidence>
<dbReference type="Gene3D" id="6.10.140.1740">
    <property type="match status" value="2"/>
</dbReference>
<dbReference type="GO" id="GO:0006355">
    <property type="term" value="P:regulation of DNA-templated transcription"/>
    <property type="evidence" value="ECO:0007669"/>
    <property type="project" value="TreeGrafter"/>
</dbReference>
<dbReference type="RefSeq" id="XP_052947230.1">
    <property type="nucleotide sequence ID" value="XM_053092390.1"/>
</dbReference>
<feature type="binding site" evidence="9">
    <location>
        <position position="635"/>
    </location>
    <ligand>
        <name>Zn(2+)</name>
        <dbReference type="ChEBI" id="CHEBI:29105"/>
        <label>2</label>
    </ligand>
</feature>
<evidence type="ECO:0000256" key="1">
    <source>
        <dbReference type="ARBA" id="ARBA00004123"/>
    </source>
</evidence>